<dbReference type="OrthoDB" id="1470350at2759"/>
<evidence type="ECO:0000256" key="6">
    <source>
        <dbReference type="ARBA" id="ARBA00022989"/>
    </source>
</evidence>
<dbReference type="Proteomes" id="UP000236621">
    <property type="component" value="Unassembled WGS sequence"/>
</dbReference>
<dbReference type="AlphaFoldDB" id="A0A2K3QKX9"/>
<dbReference type="GO" id="GO:0004497">
    <property type="term" value="F:monooxygenase activity"/>
    <property type="evidence" value="ECO:0007669"/>
    <property type="project" value="UniProtKB-KW"/>
</dbReference>
<comment type="subcellular location">
    <subcellularLocation>
        <location evidence="2">Membrane</location>
        <topology evidence="2">Single-pass membrane protein</topology>
    </subcellularLocation>
</comment>
<dbReference type="Pfam" id="PF00067">
    <property type="entry name" value="p450"/>
    <property type="match status" value="1"/>
</dbReference>
<dbReference type="GO" id="GO:0016705">
    <property type="term" value="F:oxidoreductase activity, acting on paired donors, with incorporation or reduction of molecular oxygen"/>
    <property type="evidence" value="ECO:0007669"/>
    <property type="project" value="InterPro"/>
</dbReference>
<evidence type="ECO:0000313" key="11">
    <source>
        <dbReference type="EMBL" id="PNY28183.1"/>
    </source>
</evidence>
<evidence type="ECO:0000256" key="2">
    <source>
        <dbReference type="ARBA" id="ARBA00004167"/>
    </source>
</evidence>
<keyword evidence="6" id="KW-1133">Transmembrane helix</keyword>
<evidence type="ECO:0000256" key="10">
    <source>
        <dbReference type="ARBA" id="ARBA00023136"/>
    </source>
</evidence>
<keyword evidence="12" id="KW-1185">Reference proteome</keyword>
<dbReference type="InterPro" id="IPR047146">
    <property type="entry name" value="Cyt_P450_E_CYP52_fungi"/>
</dbReference>
<dbReference type="PANTHER" id="PTHR24287:SF5">
    <property type="entry name" value="P450, PUTATIVE (EUROFUNG)-RELATED"/>
    <property type="match status" value="1"/>
</dbReference>
<comment type="caution">
    <text evidence="11">The sequence shown here is derived from an EMBL/GenBank/DDBJ whole genome shotgun (WGS) entry which is preliminary data.</text>
</comment>
<comment type="similarity">
    <text evidence="3">Belongs to the cytochrome P450 family.</text>
</comment>
<evidence type="ECO:0000256" key="9">
    <source>
        <dbReference type="ARBA" id="ARBA00023033"/>
    </source>
</evidence>
<keyword evidence="8" id="KW-0408">Iron</keyword>
<dbReference type="GO" id="GO:0016020">
    <property type="term" value="C:membrane"/>
    <property type="evidence" value="ECO:0007669"/>
    <property type="project" value="UniProtKB-SubCell"/>
</dbReference>
<keyword evidence="4" id="KW-0812">Transmembrane</keyword>
<keyword evidence="7" id="KW-0560">Oxidoreductase</keyword>
<name>A0A2K3QKX9_9HYPO</name>
<keyword evidence="9" id="KW-0503">Monooxygenase</keyword>
<dbReference type="Gene3D" id="1.10.630.10">
    <property type="entry name" value="Cytochrome P450"/>
    <property type="match status" value="1"/>
</dbReference>
<reference evidence="11 12" key="1">
    <citation type="submission" date="2017-08" db="EMBL/GenBank/DDBJ databases">
        <title>Harnessing the power of phylogenomics to disentangle the directionality and signatures of interkingdom host jumping in the parasitic fungal genus Tolypocladium.</title>
        <authorList>
            <person name="Quandt C.A."/>
            <person name="Patterson W."/>
            <person name="Spatafora J.W."/>
        </authorList>
    </citation>
    <scope>NUCLEOTIDE SEQUENCE [LARGE SCALE GENOMIC DNA]</scope>
    <source>
        <strain evidence="11 12">CBS 113982</strain>
    </source>
</reference>
<evidence type="ECO:0000313" key="12">
    <source>
        <dbReference type="Proteomes" id="UP000236621"/>
    </source>
</evidence>
<evidence type="ECO:0000256" key="4">
    <source>
        <dbReference type="ARBA" id="ARBA00022692"/>
    </source>
</evidence>
<comment type="cofactor">
    <cofactor evidence="1">
        <name>heme</name>
        <dbReference type="ChEBI" id="CHEBI:30413"/>
    </cofactor>
</comment>
<evidence type="ECO:0000256" key="3">
    <source>
        <dbReference type="ARBA" id="ARBA00010617"/>
    </source>
</evidence>
<dbReference type="SUPFAM" id="SSF48264">
    <property type="entry name" value="Cytochrome P450"/>
    <property type="match status" value="1"/>
</dbReference>
<keyword evidence="10" id="KW-0472">Membrane</keyword>
<dbReference type="GO" id="GO:0020037">
    <property type="term" value="F:heme binding"/>
    <property type="evidence" value="ECO:0007669"/>
    <property type="project" value="InterPro"/>
</dbReference>
<accession>A0A2K3QKX9</accession>
<dbReference type="EMBL" id="NRSZ01000292">
    <property type="protein sequence ID" value="PNY28183.1"/>
    <property type="molecule type" value="Genomic_DNA"/>
</dbReference>
<evidence type="ECO:0000256" key="8">
    <source>
        <dbReference type="ARBA" id="ARBA00023004"/>
    </source>
</evidence>
<organism evidence="11 12">
    <name type="scientific">Tolypocladium capitatum</name>
    <dbReference type="NCBI Taxonomy" id="45235"/>
    <lineage>
        <taxon>Eukaryota</taxon>
        <taxon>Fungi</taxon>
        <taxon>Dikarya</taxon>
        <taxon>Ascomycota</taxon>
        <taxon>Pezizomycotina</taxon>
        <taxon>Sordariomycetes</taxon>
        <taxon>Hypocreomycetidae</taxon>
        <taxon>Hypocreales</taxon>
        <taxon>Ophiocordycipitaceae</taxon>
        <taxon>Tolypocladium</taxon>
    </lineage>
</organism>
<dbReference type="InterPro" id="IPR001128">
    <property type="entry name" value="Cyt_P450"/>
</dbReference>
<keyword evidence="5" id="KW-0479">Metal-binding</keyword>
<evidence type="ECO:0000256" key="7">
    <source>
        <dbReference type="ARBA" id="ARBA00023002"/>
    </source>
</evidence>
<dbReference type="GO" id="GO:0005506">
    <property type="term" value="F:iron ion binding"/>
    <property type="evidence" value="ECO:0007669"/>
    <property type="project" value="InterPro"/>
</dbReference>
<evidence type="ECO:0000256" key="1">
    <source>
        <dbReference type="ARBA" id="ARBA00001971"/>
    </source>
</evidence>
<protein>
    <submittedName>
        <fullName evidence="11">Cytochrome P450 alkane hydroxylase</fullName>
    </submittedName>
</protein>
<sequence length="302" mass="34471">MGQKRVLVTREPEQFKAILATKFDSFGHCPQWHKLWRPFLGDGIFATDGQQLQHRRWMVRPMVVKNRLSNLILFGAYANKLLSKLLAQAATVDLKDPFYRWALGTTTDFLLPVAPLIPKGDYYRAIRKMEESMEPFLAGAIALVESELEKLSQSDMQFTIARISKDPKTIRDQVMSVLLAGRDTTAATMSWAMYGISNYPAAWARVRREVFDVLGPNEKPTYEALEDLKYVKNVIDKTMRLLPAVLVNMRQALETTTIPGAPGERDIVLLQGDRVTINTLGMHARRDLYPRRRRFADPAIYL</sequence>
<dbReference type="PANTHER" id="PTHR24287">
    <property type="entry name" value="P450, PUTATIVE (EUROFUNG)-RELATED"/>
    <property type="match status" value="1"/>
</dbReference>
<dbReference type="InterPro" id="IPR036396">
    <property type="entry name" value="Cyt_P450_sf"/>
</dbReference>
<dbReference type="STRING" id="45235.A0A2K3QKX9"/>
<evidence type="ECO:0000256" key="5">
    <source>
        <dbReference type="ARBA" id="ARBA00022723"/>
    </source>
</evidence>
<gene>
    <name evidence="11" type="ORF">TCAP_01893</name>
</gene>
<proteinExistence type="inferred from homology"/>